<comment type="caution">
    <text evidence="1">The sequence shown here is derived from an EMBL/GenBank/DDBJ whole genome shotgun (WGS) entry which is preliminary data.</text>
</comment>
<protein>
    <submittedName>
        <fullName evidence="1">Uncharacterized protein</fullName>
    </submittedName>
</protein>
<dbReference type="AlphaFoldDB" id="A0A0F8XTB6"/>
<sequence length="35" mass="3877">MLGGAGRAVRAVGDLFFWQSVTSVEPAHQLCFLRR</sequence>
<reference evidence="1" key="1">
    <citation type="journal article" date="2015" name="Nature">
        <title>Complex archaea that bridge the gap between prokaryotes and eukaryotes.</title>
        <authorList>
            <person name="Spang A."/>
            <person name="Saw J.H."/>
            <person name="Jorgensen S.L."/>
            <person name="Zaremba-Niedzwiedzka K."/>
            <person name="Martijn J."/>
            <person name="Lind A.E."/>
            <person name="van Eijk R."/>
            <person name="Schleper C."/>
            <person name="Guy L."/>
            <person name="Ettema T.J."/>
        </authorList>
    </citation>
    <scope>NUCLEOTIDE SEQUENCE</scope>
</reference>
<dbReference type="EMBL" id="LAZR01057377">
    <property type="protein sequence ID" value="KKK72183.1"/>
    <property type="molecule type" value="Genomic_DNA"/>
</dbReference>
<gene>
    <name evidence="1" type="ORF">LCGC14_2906450</name>
</gene>
<evidence type="ECO:0000313" key="1">
    <source>
        <dbReference type="EMBL" id="KKK72183.1"/>
    </source>
</evidence>
<accession>A0A0F8XTB6</accession>
<feature type="non-terminal residue" evidence="1">
    <location>
        <position position="35"/>
    </location>
</feature>
<organism evidence="1">
    <name type="scientific">marine sediment metagenome</name>
    <dbReference type="NCBI Taxonomy" id="412755"/>
    <lineage>
        <taxon>unclassified sequences</taxon>
        <taxon>metagenomes</taxon>
        <taxon>ecological metagenomes</taxon>
    </lineage>
</organism>
<name>A0A0F8XTB6_9ZZZZ</name>
<proteinExistence type="predicted"/>